<evidence type="ECO:0000256" key="1">
    <source>
        <dbReference type="ARBA" id="ARBA00001933"/>
    </source>
</evidence>
<dbReference type="InterPro" id="IPR049704">
    <property type="entry name" value="Aminotrans_3_PPA_site"/>
</dbReference>
<dbReference type="SUPFAM" id="SSF53383">
    <property type="entry name" value="PLP-dependent transferases"/>
    <property type="match status" value="1"/>
</dbReference>
<reference evidence="4" key="1">
    <citation type="submission" date="2018-05" db="EMBL/GenBank/DDBJ databases">
        <authorList>
            <person name="Lanie J.A."/>
            <person name="Ng W.-L."/>
            <person name="Kazmierczak K.M."/>
            <person name="Andrzejewski T.M."/>
            <person name="Davidsen T.M."/>
            <person name="Wayne K.J."/>
            <person name="Tettelin H."/>
            <person name="Glass J.I."/>
            <person name="Rusch D."/>
            <person name="Podicherti R."/>
            <person name="Tsui H.-C.T."/>
            <person name="Winkler M.E."/>
        </authorList>
    </citation>
    <scope>NUCLEOTIDE SEQUENCE</scope>
</reference>
<comment type="cofactor">
    <cofactor evidence="1">
        <name>pyridoxal 5'-phosphate</name>
        <dbReference type="ChEBI" id="CHEBI:597326"/>
    </cofactor>
</comment>
<dbReference type="GO" id="GO:0030170">
    <property type="term" value="F:pyridoxal phosphate binding"/>
    <property type="evidence" value="ECO:0007669"/>
    <property type="project" value="InterPro"/>
</dbReference>
<dbReference type="Pfam" id="PF00202">
    <property type="entry name" value="Aminotran_3"/>
    <property type="match status" value="1"/>
</dbReference>
<dbReference type="PANTHER" id="PTHR43094:SF1">
    <property type="entry name" value="AMINOTRANSFERASE CLASS-III"/>
    <property type="match status" value="1"/>
</dbReference>
<protein>
    <recommendedName>
        <fullName evidence="5">Aspartate aminotransferase family protein</fullName>
    </recommendedName>
</protein>
<dbReference type="FunFam" id="3.40.640.10:FF:000004">
    <property type="entry name" value="Acetylornithine aminotransferase"/>
    <property type="match status" value="1"/>
</dbReference>
<proteinExistence type="inferred from homology"/>
<dbReference type="InterPro" id="IPR005814">
    <property type="entry name" value="Aminotrans_3"/>
</dbReference>
<name>A0A381X438_9ZZZZ</name>
<dbReference type="GO" id="GO:0008483">
    <property type="term" value="F:transaminase activity"/>
    <property type="evidence" value="ECO:0007669"/>
    <property type="project" value="InterPro"/>
</dbReference>
<evidence type="ECO:0000256" key="2">
    <source>
        <dbReference type="ARBA" id="ARBA00008954"/>
    </source>
</evidence>
<comment type="similarity">
    <text evidence="2">Belongs to the class-III pyridoxal-phosphate-dependent aminotransferase family.</text>
</comment>
<dbReference type="Gene3D" id="3.40.640.10">
    <property type="entry name" value="Type I PLP-dependent aspartate aminotransferase-like (Major domain)"/>
    <property type="match status" value="1"/>
</dbReference>
<dbReference type="InterPro" id="IPR015422">
    <property type="entry name" value="PyrdxlP-dep_Trfase_small"/>
</dbReference>
<evidence type="ECO:0000313" key="4">
    <source>
        <dbReference type="EMBL" id="SVA59261.1"/>
    </source>
</evidence>
<dbReference type="InterPro" id="IPR015424">
    <property type="entry name" value="PyrdxlP-dep_Trfase"/>
</dbReference>
<gene>
    <name evidence="4" type="ORF">METZ01_LOCUS112115</name>
</gene>
<dbReference type="EMBL" id="UINC01013768">
    <property type="protein sequence ID" value="SVA59261.1"/>
    <property type="molecule type" value="Genomic_DNA"/>
</dbReference>
<sequence length="434" mass="46636">MSLPDEPPGQADRTEGDINLSDHRLAWQQANVNDATRETLERDSAAFLHQSLSTPCLTELTGCDGIYLSDATGRRTMDFHGNSVHQVGHAHPKVIEAVKRQLDELAFCPRRFTNQPAIELAECLAKLAPGNLAKVLFAPGGTAAIGIAMKLARYATGRHKTISMRDSFHGASLDAISISGEALFRDGLGPLLPGCFHVDWPSAAADAEAIEKILVKEGDVGAVIAEPMRCTTIDRPPDAYWRRVRELCDRHGALLIFDEIPLALGRTGRMFCCEHSGVTPDILVLGKGLGGGVMPMAATIVRADLDIVPKRALGHYTHEKNPVGAAAALATLDVIESENLLERSSKLGAETLERLRKLQQRHNAVTDVRGLGLAMGVEVSSPDTAERVLYDCLANGLSFKVSGGTVLTLTPPLTITDEQMAQALAILDKALGRL</sequence>
<dbReference type="PANTHER" id="PTHR43094">
    <property type="entry name" value="AMINOTRANSFERASE"/>
    <property type="match status" value="1"/>
</dbReference>
<evidence type="ECO:0000256" key="3">
    <source>
        <dbReference type="ARBA" id="ARBA00022898"/>
    </source>
</evidence>
<dbReference type="CDD" id="cd00610">
    <property type="entry name" value="OAT_like"/>
    <property type="match status" value="1"/>
</dbReference>
<evidence type="ECO:0008006" key="5">
    <source>
        <dbReference type="Google" id="ProtNLM"/>
    </source>
</evidence>
<dbReference type="InterPro" id="IPR015421">
    <property type="entry name" value="PyrdxlP-dep_Trfase_major"/>
</dbReference>
<dbReference type="PROSITE" id="PS00600">
    <property type="entry name" value="AA_TRANSFER_CLASS_3"/>
    <property type="match status" value="1"/>
</dbReference>
<accession>A0A381X438</accession>
<dbReference type="AlphaFoldDB" id="A0A381X438"/>
<dbReference type="PIRSF" id="PIRSF000521">
    <property type="entry name" value="Transaminase_4ab_Lys_Orn"/>
    <property type="match status" value="1"/>
</dbReference>
<keyword evidence="3" id="KW-0663">Pyridoxal phosphate</keyword>
<organism evidence="4">
    <name type="scientific">marine metagenome</name>
    <dbReference type="NCBI Taxonomy" id="408172"/>
    <lineage>
        <taxon>unclassified sequences</taxon>
        <taxon>metagenomes</taxon>
        <taxon>ecological metagenomes</taxon>
    </lineage>
</organism>
<dbReference type="Gene3D" id="3.90.1150.10">
    <property type="entry name" value="Aspartate Aminotransferase, domain 1"/>
    <property type="match status" value="1"/>
</dbReference>
<dbReference type="NCBIfam" id="NF004755">
    <property type="entry name" value="PRK06082.1"/>
    <property type="match status" value="1"/>
</dbReference>